<dbReference type="OrthoDB" id="1684414at2"/>
<reference evidence="1 2" key="1">
    <citation type="submission" date="2016-09" db="EMBL/GenBank/DDBJ databases">
        <title>Genomic analysis reveals versatility of anaerobic energy metabolism of Geosporobacter ferrireducens IRF9 of phylum Firmicutes.</title>
        <authorList>
            <person name="Kim S.-J."/>
        </authorList>
    </citation>
    <scope>NUCLEOTIDE SEQUENCE [LARGE SCALE GENOMIC DNA]</scope>
    <source>
        <strain evidence="1 2">IRF9</strain>
    </source>
</reference>
<dbReference type="KEGG" id="gfe:Gferi_10625"/>
<dbReference type="InterPro" id="IPR018540">
    <property type="entry name" value="Spo0E-like"/>
</dbReference>
<dbReference type="GO" id="GO:0043937">
    <property type="term" value="P:regulation of sporulation"/>
    <property type="evidence" value="ECO:0007669"/>
    <property type="project" value="InterPro"/>
</dbReference>
<evidence type="ECO:0000313" key="2">
    <source>
        <dbReference type="Proteomes" id="UP000095743"/>
    </source>
</evidence>
<keyword evidence="2" id="KW-1185">Reference proteome</keyword>
<dbReference type="SUPFAM" id="SSF140500">
    <property type="entry name" value="BAS1536-like"/>
    <property type="match status" value="1"/>
</dbReference>
<dbReference type="Proteomes" id="UP000095743">
    <property type="component" value="Chromosome"/>
</dbReference>
<gene>
    <name evidence="1" type="ORF">Gferi_10625</name>
</gene>
<protein>
    <submittedName>
        <fullName evidence="1">Uncharacterized protein</fullName>
    </submittedName>
</protein>
<evidence type="ECO:0000313" key="1">
    <source>
        <dbReference type="EMBL" id="AOT70000.1"/>
    </source>
</evidence>
<dbReference type="InterPro" id="IPR036638">
    <property type="entry name" value="HLH_DNA-bd_sf"/>
</dbReference>
<dbReference type="EMBL" id="CP017269">
    <property type="protein sequence ID" value="AOT70000.1"/>
    <property type="molecule type" value="Genomic_DNA"/>
</dbReference>
<dbReference type="Gene3D" id="4.10.280.10">
    <property type="entry name" value="Helix-loop-helix DNA-binding domain"/>
    <property type="match status" value="1"/>
</dbReference>
<accession>A0A1D8GGF4</accession>
<dbReference type="RefSeq" id="WP_069976261.1">
    <property type="nucleotide sequence ID" value="NZ_CP017269.1"/>
</dbReference>
<organism evidence="1 2">
    <name type="scientific">Geosporobacter ferrireducens</name>
    <dbReference type="NCBI Taxonomy" id="1424294"/>
    <lineage>
        <taxon>Bacteria</taxon>
        <taxon>Bacillati</taxon>
        <taxon>Bacillota</taxon>
        <taxon>Clostridia</taxon>
        <taxon>Peptostreptococcales</taxon>
        <taxon>Thermotaleaceae</taxon>
        <taxon>Geosporobacter</taxon>
    </lineage>
</organism>
<dbReference type="InterPro" id="IPR037208">
    <property type="entry name" value="Spo0E-like_sf"/>
</dbReference>
<dbReference type="AlphaFoldDB" id="A0A1D8GGF4"/>
<proteinExistence type="predicted"/>
<name>A0A1D8GGF4_9FIRM</name>
<dbReference type="Pfam" id="PF09388">
    <property type="entry name" value="SpoOE-like"/>
    <property type="match status" value="1"/>
</dbReference>
<dbReference type="GO" id="GO:0046983">
    <property type="term" value="F:protein dimerization activity"/>
    <property type="evidence" value="ECO:0007669"/>
    <property type="project" value="InterPro"/>
</dbReference>
<sequence>MAQVKGNPNLATMIDENRRKLEDIISRHNSIDHAEILLVSQQLDELITLFYREKKELESKV</sequence>